<feature type="chain" id="PRO_5012553485" evidence="1">
    <location>
        <begin position="22"/>
        <end position="179"/>
    </location>
</feature>
<evidence type="ECO:0000313" key="3">
    <source>
        <dbReference type="Proteomes" id="UP000193144"/>
    </source>
</evidence>
<dbReference type="Proteomes" id="UP000193144">
    <property type="component" value="Unassembled WGS sequence"/>
</dbReference>
<gene>
    <name evidence="2" type="ORF">BCR34DRAFT_558554</name>
</gene>
<protein>
    <submittedName>
        <fullName evidence="2">Uncharacterized protein</fullName>
    </submittedName>
</protein>
<name>A0A1Y1ZZ43_9PLEO</name>
<dbReference type="AlphaFoldDB" id="A0A1Y1ZZ43"/>
<accession>A0A1Y1ZZ43</accession>
<reference evidence="2 3" key="1">
    <citation type="submission" date="2016-07" db="EMBL/GenBank/DDBJ databases">
        <title>Pervasive Adenine N6-methylation of Active Genes in Fungi.</title>
        <authorList>
            <consortium name="DOE Joint Genome Institute"/>
            <person name="Mondo S.J."/>
            <person name="Dannebaum R.O."/>
            <person name="Kuo R.C."/>
            <person name="Labutti K."/>
            <person name="Haridas S."/>
            <person name="Kuo A."/>
            <person name="Salamov A."/>
            <person name="Ahrendt S.R."/>
            <person name="Lipzen A."/>
            <person name="Sullivan W."/>
            <person name="Andreopoulos W.B."/>
            <person name="Clum A."/>
            <person name="Lindquist E."/>
            <person name="Daum C."/>
            <person name="Ramamoorthy G.K."/>
            <person name="Gryganskyi A."/>
            <person name="Culley D."/>
            <person name="Magnuson J.K."/>
            <person name="James T.Y."/>
            <person name="O'Malley M.A."/>
            <person name="Stajich J.E."/>
            <person name="Spatafora J.W."/>
            <person name="Visel A."/>
            <person name="Grigoriev I.V."/>
        </authorList>
    </citation>
    <scope>NUCLEOTIDE SEQUENCE [LARGE SCALE GENOMIC DNA]</scope>
    <source>
        <strain evidence="2 3">CBS 115471</strain>
    </source>
</reference>
<keyword evidence="3" id="KW-1185">Reference proteome</keyword>
<keyword evidence="1" id="KW-0732">Signal</keyword>
<proteinExistence type="predicted"/>
<sequence length="179" mass="19506">MKLSTLNLIFVHLSLLHSTLAIQVDCSMADTTPCDCIHPTNPNLNLPGTDCRVCRVVGELNCVLWGTNGMRYGPLCEDPTCPPYGTSTKCACDWKPKFHERLPCTSPGGECKCHPPNTNITIPGEKCEVCVENHTSGDVYWCGEKGNAKNRYGPLCLGEEFSPNCTGKGGCVCFWYPGT</sequence>
<evidence type="ECO:0000313" key="2">
    <source>
        <dbReference type="EMBL" id="ORY15543.1"/>
    </source>
</evidence>
<evidence type="ECO:0000256" key="1">
    <source>
        <dbReference type="SAM" id="SignalP"/>
    </source>
</evidence>
<organism evidence="2 3">
    <name type="scientific">Clohesyomyces aquaticus</name>
    <dbReference type="NCBI Taxonomy" id="1231657"/>
    <lineage>
        <taxon>Eukaryota</taxon>
        <taxon>Fungi</taxon>
        <taxon>Dikarya</taxon>
        <taxon>Ascomycota</taxon>
        <taxon>Pezizomycotina</taxon>
        <taxon>Dothideomycetes</taxon>
        <taxon>Pleosporomycetidae</taxon>
        <taxon>Pleosporales</taxon>
        <taxon>Lindgomycetaceae</taxon>
        <taxon>Clohesyomyces</taxon>
    </lineage>
</organism>
<feature type="signal peptide" evidence="1">
    <location>
        <begin position="1"/>
        <end position="21"/>
    </location>
</feature>
<dbReference type="OrthoDB" id="3779046at2759"/>
<dbReference type="EMBL" id="MCFA01000024">
    <property type="protein sequence ID" value="ORY15543.1"/>
    <property type="molecule type" value="Genomic_DNA"/>
</dbReference>
<comment type="caution">
    <text evidence="2">The sequence shown here is derived from an EMBL/GenBank/DDBJ whole genome shotgun (WGS) entry which is preliminary data.</text>
</comment>